<sequence length="159" mass="18405">MIAYKNIHDIIYLTSQQNSISLCDNENVSQKVQFTEMRTSTIRGCLQLALTIFTIVKIFGHFMHALLVQLNGTTHSTCSQMIIIFLKDFCRLVFGVAADPTPSKRHKTDCREKENRKAKAENEKKMKKFQCSERSIHTISIPTAYIFFPEHFLFGRKRV</sequence>
<evidence type="ECO:0000313" key="2">
    <source>
        <dbReference type="EMBL" id="CRK87083.1"/>
    </source>
</evidence>
<evidence type="ECO:0000313" key="3">
    <source>
        <dbReference type="Proteomes" id="UP000183832"/>
    </source>
</evidence>
<organism evidence="2 3">
    <name type="scientific">Clunio marinus</name>
    <dbReference type="NCBI Taxonomy" id="568069"/>
    <lineage>
        <taxon>Eukaryota</taxon>
        <taxon>Metazoa</taxon>
        <taxon>Ecdysozoa</taxon>
        <taxon>Arthropoda</taxon>
        <taxon>Hexapoda</taxon>
        <taxon>Insecta</taxon>
        <taxon>Pterygota</taxon>
        <taxon>Neoptera</taxon>
        <taxon>Endopterygota</taxon>
        <taxon>Diptera</taxon>
        <taxon>Nematocera</taxon>
        <taxon>Chironomoidea</taxon>
        <taxon>Chironomidae</taxon>
        <taxon>Clunio</taxon>
    </lineage>
</organism>
<feature type="compositionally biased region" description="Basic and acidic residues" evidence="1">
    <location>
        <begin position="109"/>
        <end position="123"/>
    </location>
</feature>
<proteinExistence type="predicted"/>
<reference evidence="2 3" key="1">
    <citation type="submission" date="2015-04" db="EMBL/GenBank/DDBJ databases">
        <authorList>
            <person name="Syromyatnikov M.Y."/>
            <person name="Popov V.N."/>
        </authorList>
    </citation>
    <scope>NUCLEOTIDE SEQUENCE [LARGE SCALE GENOMIC DNA]</scope>
</reference>
<protein>
    <submittedName>
        <fullName evidence="2">CLUMA_CG000887, isoform A</fullName>
    </submittedName>
</protein>
<accession>A0A1J1HGT2</accession>
<gene>
    <name evidence="2" type="ORF">CLUMA_CG000887</name>
</gene>
<dbReference type="EMBL" id="CVRI01000003">
    <property type="protein sequence ID" value="CRK87083.1"/>
    <property type="molecule type" value="Genomic_DNA"/>
</dbReference>
<name>A0A1J1HGT2_9DIPT</name>
<evidence type="ECO:0000256" key="1">
    <source>
        <dbReference type="SAM" id="MobiDB-lite"/>
    </source>
</evidence>
<dbReference type="Proteomes" id="UP000183832">
    <property type="component" value="Unassembled WGS sequence"/>
</dbReference>
<dbReference type="AlphaFoldDB" id="A0A1J1HGT2"/>
<keyword evidence="3" id="KW-1185">Reference proteome</keyword>
<feature type="region of interest" description="Disordered" evidence="1">
    <location>
        <begin position="101"/>
        <end position="123"/>
    </location>
</feature>